<evidence type="ECO:0000259" key="3">
    <source>
        <dbReference type="PROSITE" id="PS50994"/>
    </source>
</evidence>
<keyword evidence="5" id="KW-1185">Reference proteome</keyword>
<feature type="compositionally biased region" description="Polar residues" evidence="2">
    <location>
        <begin position="439"/>
        <end position="449"/>
    </location>
</feature>
<dbReference type="Pfam" id="PF05380">
    <property type="entry name" value="Peptidase_A17"/>
    <property type="match status" value="1"/>
</dbReference>
<feature type="region of interest" description="Disordered" evidence="2">
    <location>
        <begin position="437"/>
        <end position="489"/>
    </location>
</feature>
<dbReference type="InterPro" id="IPR043502">
    <property type="entry name" value="DNA/RNA_pol_sf"/>
</dbReference>
<organism evidence="4 5">
    <name type="scientific">Synaphobranchus kaupii</name>
    <name type="common">Kaup's arrowtooth eel</name>
    <dbReference type="NCBI Taxonomy" id="118154"/>
    <lineage>
        <taxon>Eukaryota</taxon>
        <taxon>Metazoa</taxon>
        <taxon>Chordata</taxon>
        <taxon>Craniata</taxon>
        <taxon>Vertebrata</taxon>
        <taxon>Euteleostomi</taxon>
        <taxon>Actinopterygii</taxon>
        <taxon>Neopterygii</taxon>
        <taxon>Teleostei</taxon>
        <taxon>Anguilliformes</taxon>
        <taxon>Synaphobranchidae</taxon>
        <taxon>Synaphobranchus</taxon>
    </lineage>
</organism>
<feature type="domain" description="Integrase catalytic" evidence="3">
    <location>
        <begin position="1395"/>
        <end position="1582"/>
    </location>
</feature>
<protein>
    <recommendedName>
        <fullName evidence="3">Integrase catalytic domain-containing protein</fullName>
    </recommendedName>
</protein>
<dbReference type="SUPFAM" id="SSF53098">
    <property type="entry name" value="Ribonuclease H-like"/>
    <property type="match status" value="1"/>
</dbReference>
<feature type="compositionally biased region" description="Polar residues" evidence="2">
    <location>
        <begin position="191"/>
        <end position="212"/>
    </location>
</feature>
<dbReference type="InterPro" id="IPR040676">
    <property type="entry name" value="DUF5641"/>
</dbReference>
<comment type="caution">
    <text evidence="4">The sequence shown here is derived from an EMBL/GenBank/DDBJ whole genome shotgun (WGS) entry which is preliminary data.</text>
</comment>
<dbReference type="GO" id="GO:0015074">
    <property type="term" value="P:DNA integration"/>
    <property type="evidence" value="ECO:0007669"/>
    <property type="project" value="InterPro"/>
</dbReference>
<proteinExistence type="predicted"/>
<feature type="compositionally biased region" description="Basic and acidic residues" evidence="2">
    <location>
        <begin position="450"/>
        <end position="463"/>
    </location>
</feature>
<evidence type="ECO:0000313" key="4">
    <source>
        <dbReference type="EMBL" id="KAJ8354213.1"/>
    </source>
</evidence>
<dbReference type="InterPro" id="IPR012337">
    <property type="entry name" value="RNaseH-like_sf"/>
</dbReference>
<name>A0A9Q1IVQ5_SYNKA</name>
<feature type="region of interest" description="Disordered" evidence="2">
    <location>
        <begin position="16"/>
        <end position="73"/>
    </location>
</feature>
<dbReference type="PROSITE" id="PS50994">
    <property type="entry name" value="INTEGRASE"/>
    <property type="match status" value="1"/>
</dbReference>
<feature type="coiled-coil region" evidence="1">
    <location>
        <begin position="74"/>
        <end position="153"/>
    </location>
</feature>
<dbReference type="Gene3D" id="3.30.420.10">
    <property type="entry name" value="Ribonuclease H-like superfamily/Ribonuclease H"/>
    <property type="match status" value="1"/>
</dbReference>
<dbReference type="Pfam" id="PF18701">
    <property type="entry name" value="DUF5641"/>
    <property type="match status" value="1"/>
</dbReference>
<dbReference type="InterPro" id="IPR036397">
    <property type="entry name" value="RNaseH_sf"/>
</dbReference>
<dbReference type="OrthoDB" id="8046937at2759"/>
<reference evidence="4" key="1">
    <citation type="journal article" date="2023" name="Science">
        <title>Genome structures resolve the early diversification of teleost fishes.</title>
        <authorList>
            <person name="Parey E."/>
            <person name="Louis A."/>
            <person name="Montfort J."/>
            <person name="Bouchez O."/>
            <person name="Roques C."/>
            <person name="Iampietro C."/>
            <person name="Lluch J."/>
            <person name="Castinel A."/>
            <person name="Donnadieu C."/>
            <person name="Desvignes T."/>
            <person name="Floi Bucao C."/>
            <person name="Jouanno E."/>
            <person name="Wen M."/>
            <person name="Mejri S."/>
            <person name="Dirks R."/>
            <person name="Jansen H."/>
            <person name="Henkel C."/>
            <person name="Chen W.J."/>
            <person name="Zahm M."/>
            <person name="Cabau C."/>
            <person name="Klopp C."/>
            <person name="Thompson A.W."/>
            <person name="Robinson-Rechavi M."/>
            <person name="Braasch I."/>
            <person name="Lecointre G."/>
            <person name="Bobe J."/>
            <person name="Postlethwait J.H."/>
            <person name="Berthelot C."/>
            <person name="Roest Crollius H."/>
            <person name="Guiguen Y."/>
        </authorList>
    </citation>
    <scope>NUCLEOTIDE SEQUENCE</scope>
    <source>
        <strain evidence="4">WJC10195</strain>
    </source>
</reference>
<dbReference type="CDD" id="cd01644">
    <property type="entry name" value="RT_pepA17"/>
    <property type="match status" value="1"/>
</dbReference>
<evidence type="ECO:0000256" key="1">
    <source>
        <dbReference type="SAM" id="Coils"/>
    </source>
</evidence>
<dbReference type="PANTHER" id="PTHR47331">
    <property type="entry name" value="PHD-TYPE DOMAIN-CONTAINING PROTEIN"/>
    <property type="match status" value="1"/>
</dbReference>
<dbReference type="GO" id="GO:0003676">
    <property type="term" value="F:nucleic acid binding"/>
    <property type="evidence" value="ECO:0007669"/>
    <property type="project" value="InterPro"/>
</dbReference>
<gene>
    <name evidence="4" type="ORF">SKAU_G00217800</name>
</gene>
<keyword evidence="1" id="KW-0175">Coiled coil</keyword>
<feature type="compositionally biased region" description="Polar residues" evidence="2">
    <location>
        <begin position="464"/>
        <end position="489"/>
    </location>
</feature>
<dbReference type="InterPro" id="IPR008042">
    <property type="entry name" value="Retrotrans_Pao"/>
</dbReference>
<dbReference type="EMBL" id="JAINUF010000007">
    <property type="protein sequence ID" value="KAJ8354213.1"/>
    <property type="molecule type" value="Genomic_DNA"/>
</dbReference>
<evidence type="ECO:0000313" key="5">
    <source>
        <dbReference type="Proteomes" id="UP001152622"/>
    </source>
</evidence>
<sequence length="1703" mass="193853">MRTTKAWIAAVHESTQSKANALQKEPDIEDDDPQEAVKPQDSVSQVGLNDVLNTRPQGSQAGRLSTTSRVSSTRVKQEAEHAALLERAAALKKKQQLEFEEAEIKQLELEEAALKKQRELEEVKAQQRRSAEVARIKARKEELELETALAESSAKLKVFKEYERSDDGVSSHVPVQSLRGNVKQERASVLRPQSVSVNAQAQPQTMRSPAPQLTQQDSNFNIQVNRSDDILKVMQKQNAITELLVRQQKQSQLPTKDIPVFRGDALQYKSFIRAIEHSIEQKTDNDQDKLYFLEQFTAGEPQELVRSCAHMSPSRGYNEAKRLLQKHYGDELRIASAYIDKALRWPQIKSEDGKALSAYAMFLVGCRNTMEDIESLEEMDNPTNLRTVVSKLPYKLKERWRAEAYHIKEQRSRRAKFDDLVRYIDYQAKMAMDPLFGNITDSRPTTAGRTDQKERYPVKKENRGSSFATNVSAENKGPQRTNGRLTNSSKAGSAFEKPCLYCQQSHTLASCGKIKNQPHKERVEFLKSKGLCFGCLTSGHLSKFCKRRTECKECGLKHPDILHIVKEVSVSPEENDGTHVNEVSCAQVSVTQESCSVTGAGELDCVLSIVPVKIKSRKSDKYVETYAFMDPGSTATFLTEDLRKKLNVKGKPTQILLSTMAQDEPGEQKLMNSYVISDLEVCGLEDTKYIELPKVYTHRNIPVHTENIPKQSEIQKWPYLSEVRLPELEVDVGLLIGANCSRALEPWHIINSRNGGPYAVKTAIGWVVNGPVRKELNGAEDKLPHCSVNRISVMEIEKLLVQQYNTDFPERNYDDKEEMSQEDKQFMQSVEKTTTFENGHYSIGLPLKNEKLQMPNNRCVAEQRMASLHRKLKKNPEFFEDYQGFMDNIIGKGYAIQVPADQLNREDNRVSYIPHHGVYHPKKRKIRVVFDCTASFQDQSLNSRLLQGPDLTNTLVGVLLRFRQEPVAMMADIESMFYQVKVPEKDADLLRFLWWPNGKLNEPMQEFRMTVHLFGATSSPSVASYALRRTAEDHKATAPPEAVQTVLRNFYVDDCLKSVATEDDAVTLAGDLRTLCASGGFTLTKWMSHSRKVLMSIPEEHRANEVKYLDLSHDALPVERALGIQWDNETDTITYSMKLQDKPMTRRGILSMVNSIYDPLGFLAPVILPAKLLLKDLCKEQHGWDENIGERHADDWKGWTEDVTHLSDFQVNRCLKPSDFVCTATARLHHFSDASEYAYGTVSYLLLENKEGQKHCSFLVGKSRVASLKRVTIPRLELTAAVIAVKIDKMLRQELDVPLQQSIFWTDSTTVLRYIDNETARFKTFVANRITLIREATEPSQWNYVRTKENPADQASRGLKAKNLVEGGTWINGPSFLLDNECDWPKQPVQKKESLQDDPEVKNMVMVNTIKVEDNLEPMNKLVNYYSDWHKLKRAVHIEVADSLDTDSCINAIRRFVCRRGQVTIMRSDNGTNFVGAERELREAIQCLDNDKIERVLQPKGIRWIFNSPAASHQGGVWERQIRTVRRILSSLMKEQTVNDDCIQTIMCEVESIINGRPLTSISDDANDLEPLTPNHLLLLKSQPSMPPGIFSKDDTYTRKRWKQVQYLADLFWTRWTREYLPLLQERQKWSRPRRNLAAGDVVLLVDSSSPRNSWLMGRVVETLPDSSGAVRRAKVKTKTSILERPVNKLCLLEEAMSGEKVE</sequence>
<dbReference type="InterPro" id="IPR001584">
    <property type="entry name" value="Integrase_cat-core"/>
</dbReference>
<feature type="region of interest" description="Disordered" evidence="2">
    <location>
        <begin position="189"/>
        <end position="212"/>
    </location>
</feature>
<accession>A0A9Q1IVQ5</accession>
<feature type="compositionally biased region" description="Polar residues" evidence="2">
    <location>
        <begin position="41"/>
        <end position="64"/>
    </location>
</feature>
<dbReference type="PANTHER" id="PTHR47331:SF3">
    <property type="match status" value="1"/>
</dbReference>
<dbReference type="SUPFAM" id="SSF56672">
    <property type="entry name" value="DNA/RNA polymerases"/>
    <property type="match status" value="1"/>
</dbReference>
<evidence type="ECO:0000256" key="2">
    <source>
        <dbReference type="SAM" id="MobiDB-lite"/>
    </source>
</evidence>
<dbReference type="Proteomes" id="UP001152622">
    <property type="component" value="Chromosome 7"/>
</dbReference>